<reference evidence="2" key="2">
    <citation type="submission" date="2022-01" db="EMBL/GenBank/DDBJ databases">
        <authorList>
            <person name="Yamashiro T."/>
            <person name="Shiraishi A."/>
            <person name="Satake H."/>
            <person name="Nakayama K."/>
        </authorList>
    </citation>
    <scope>NUCLEOTIDE SEQUENCE</scope>
</reference>
<proteinExistence type="predicted"/>
<evidence type="ECO:0000256" key="1">
    <source>
        <dbReference type="SAM" id="SignalP"/>
    </source>
</evidence>
<reference evidence="2" key="1">
    <citation type="journal article" date="2022" name="Int. J. Mol. Sci.">
        <title>Draft Genome of Tanacetum Coccineum: Genomic Comparison of Closely Related Tanacetum-Family Plants.</title>
        <authorList>
            <person name="Yamashiro T."/>
            <person name="Shiraishi A."/>
            <person name="Nakayama K."/>
            <person name="Satake H."/>
        </authorList>
    </citation>
    <scope>NUCLEOTIDE SEQUENCE</scope>
</reference>
<dbReference type="EMBL" id="BQNB010016140">
    <property type="protein sequence ID" value="GJT48279.1"/>
    <property type="molecule type" value="Genomic_DNA"/>
</dbReference>
<accession>A0ABQ5EBL1</accession>
<dbReference type="Proteomes" id="UP001151760">
    <property type="component" value="Unassembled WGS sequence"/>
</dbReference>
<feature type="chain" id="PRO_5046103128" evidence="1">
    <location>
        <begin position="29"/>
        <end position="172"/>
    </location>
</feature>
<organism evidence="2 3">
    <name type="scientific">Tanacetum coccineum</name>
    <dbReference type="NCBI Taxonomy" id="301880"/>
    <lineage>
        <taxon>Eukaryota</taxon>
        <taxon>Viridiplantae</taxon>
        <taxon>Streptophyta</taxon>
        <taxon>Embryophyta</taxon>
        <taxon>Tracheophyta</taxon>
        <taxon>Spermatophyta</taxon>
        <taxon>Magnoliopsida</taxon>
        <taxon>eudicotyledons</taxon>
        <taxon>Gunneridae</taxon>
        <taxon>Pentapetalae</taxon>
        <taxon>asterids</taxon>
        <taxon>campanulids</taxon>
        <taxon>Asterales</taxon>
        <taxon>Asteraceae</taxon>
        <taxon>Asteroideae</taxon>
        <taxon>Anthemideae</taxon>
        <taxon>Anthemidinae</taxon>
        <taxon>Tanacetum</taxon>
    </lineage>
</organism>
<keyword evidence="1" id="KW-0732">Signal</keyword>
<gene>
    <name evidence="2" type="ORF">Tco_0974436</name>
</gene>
<name>A0ABQ5EBL1_9ASTR</name>
<sequence length="172" mass="18422">MICVFTHIKPVLVLVYVIANGMTQGLEAGVVHGRKGTHINSIPVYDLDAAEVYADALIALNNVPFPLLEQLEVFAEEKISYIKALLVMGVDEPKEDEVEALLNLASGVTVKESTLVEEVKTIDSDVNTLIGTVSEVAIVIPSIAVLGNPSPFGDSFCILIVAFVLRNVVSGF</sequence>
<feature type="signal peptide" evidence="1">
    <location>
        <begin position="1"/>
        <end position="28"/>
    </location>
</feature>
<evidence type="ECO:0000313" key="2">
    <source>
        <dbReference type="EMBL" id="GJT48279.1"/>
    </source>
</evidence>
<evidence type="ECO:0000313" key="3">
    <source>
        <dbReference type="Proteomes" id="UP001151760"/>
    </source>
</evidence>
<protein>
    <submittedName>
        <fullName evidence="2">Uncharacterized protein</fullName>
    </submittedName>
</protein>
<comment type="caution">
    <text evidence="2">The sequence shown here is derived from an EMBL/GenBank/DDBJ whole genome shotgun (WGS) entry which is preliminary data.</text>
</comment>
<keyword evidence="3" id="KW-1185">Reference proteome</keyword>